<reference evidence="2" key="1">
    <citation type="submission" date="2017-01" db="EMBL/GenBank/DDBJ databases">
        <authorList>
            <person name="Wang Y."/>
            <person name="White M."/>
            <person name="Kvist S."/>
            <person name="Moncalvo J.-M."/>
        </authorList>
    </citation>
    <scope>NUCLEOTIDE SEQUENCE [LARGE SCALE GENOMIC DNA]</scope>
    <source>
        <strain evidence="2">ID-206-W2</strain>
    </source>
</reference>
<sequence>MGTWGNKNQAFGTYNSKFFFFPENTSTDNKDSLVYLPLLSFFKDFKENGFAFSPLQLNKSLLFKNVNKREFHKDLSEIDMKRFKKFKNYHSHNKAIEYLDLNDCSLSLNTSTFSFIGTVKSFNSLIYKNGSISISLEIYKHVPLQFPKSFNLPYFIIKKLSQHSTNSNSNSIYFTFLSNHKTDFQLASLIKRESIIELNNFSLDRGLLTNKLVFLGSRNSLLVGGSKISMLNQNDTLLPLYSK</sequence>
<organism evidence="1 2">
    <name type="scientific">Smittium culicis</name>
    <dbReference type="NCBI Taxonomy" id="133412"/>
    <lineage>
        <taxon>Eukaryota</taxon>
        <taxon>Fungi</taxon>
        <taxon>Fungi incertae sedis</taxon>
        <taxon>Zoopagomycota</taxon>
        <taxon>Kickxellomycotina</taxon>
        <taxon>Harpellomycetes</taxon>
        <taxon>Harpellales</taxon>
        <taxon>Legeriomycetaceae</taxon>
        <taxon>Smittium</taxon>
    </lineage>
</organism>
<comment type="caution">
    <text evidence="1">The sequence shown here is derived from an EMBL/GenBank/DDBJ whole genome shotgun (WGS) entry which is preliminary data.</text>
</comment>
<dbReference type="Proteomes" id="UP000187429">
    <property type="component" value="Unassembled WGS sequence"/>
</dbReference>
<name>A0A1R1YH38_9FUNG</name>
<evidence type="ECO:0000313" key="1">
    <source>
        <dbReference type="EMBL" id="OMJ26231.1"/>
    </source>
</evidence>
<gene>
    <name evidence="1" type="ORF">AYI69_g4050</name>
</gene>
<dbReference type="EMBL" id="LSSM01001509">
    <property type="protein sequence ID" value="OMJ26231.1"/>
    <property type="molecule type" value="Genomic_DNA"/>
</dbReference>
<protein>
    <submittedName>
        <fullName evidence="1">Uncharacterized protein</fullName>
    </submittedName>
</protein>
<keyword evidence="2" id="KW-1185">Reference proteome</keyword>
<accession>A0A1R1YH38</accession>
<evidence type="ECO:0000313" key="2">
    <source>
        <dbReference type="Proteomes" id="UP000187429"/>
    </source>
</evidence>
<dbReference type="AlphaFoldDB" id="A0A1R1YH38"/>
<proteinExistence type="predicted"/>